<protein>
    <submittedName>
        <fullName evidence="10">NitT/TauT family transport system substrate-binding protein</fullName>
    </submittedName>
</protein>
<organism evidence="10 11">
    <name type="scientific">Thermosporothrix hazakensis</name>
    <dbReference type="NCBI Taxonomy" id="644383"/>
    <lineage>
        <taxon>Bacteria</taxon>
        <taxon>Bacillati</taxon>
        <taxon>Chloroflexota</taxon>
        <taxon>Ktedonobacteria</taxon>
        <taxon>Ktedonobacterales</taxon>
        <taxon>Thermosporotrichaceae</taxon>
        <taxon>Thermosporothrix</taxon>
    </lineage>
</organism>
<comment type="similarity">
    <text evidence="3">Belongs to the bacterial solute-binding protein SsuA/TauA family.</text>
</comment>
<keyword evidence="7 9" id="KW-0732">Signal</keyword>
<dbReference type="CDD" id="cd13553">
    <property type="entry name" value="PBP2_NrtA_CpmA_like"/>
    <property type="match status" value="1"/>
</dbReference>
<keyword evidence="11" id="KW-1185">Reference proteome</keyword>
<evidence type="ECO:0000256" key="9">
    <source>
        <dbReference type="SAM" id="SignalP"/>
    </source>
</evidence>
<dbReference type="InterPro" id="IPR010067">
    <property type="entry name" value="ABC_SsuA_sub-bd"/>
</dbReference>
<comment type="subcellular location">
    <subcellularLocation>
        <location evidence="2">Cell inner membrane</location>
    </subcellularLocation>
    <subcellularLocation>
        <location evidence="1">Periplasm</location>
    </subcellularLocation>
</comment>
<dbReference type="Pfam" id="PF13379">
    <property type="entry name" value="NMT1_2"/>
    <property type="match status" value="1"/>
</dbReference>
<dbReference type="PROSITE" id="PS51257">
    <property type="entry name" value="PROKAR_LIPOPROTEIN"/>
    <property type="match status" value="1"/>
</dbReference>
<evidence type="ECO:0000313" key="11">
    <source>
        <dbReference type="Proteomes" id="UP000248806"/>
    </source>
</evidence>
<proteinExistence type="inferred from homology"/>
<evidence type="ECO:0000256" key="7">
    <source>
        <dbReference type="ARBA" id="ARBA00022729"/>
    </source>
</evidence>
<feature type="chain" id="PRO_5016326066" evidence="9">
    <location>
        <begin position="24"/>
        <end position="351"/>
    </location>
</feature>
<evidence type="ECO:0000313" key="10">
    <source>
        <dbReference type="EMBL" id="PZW36128.1"/>
    </source>
</evidence>
<dbReference type="NCBIfam" id="TIGR01728">
    <property type="entry name" value="SsuA_fam"/>
    <property type="match status" value="1"/>
</dbReference>
<evidence type="ECO:0000256" key="6">
    <source>
        <dbReference type="ARBA" id="ARBA00022519"/>
    </source>
</evidence>
<evidence type="ECO:0000256" key="4">
    <source>
        <dbReference type="ARBA" id="ARBA00022448"/>
    </source>
</evidence>
<dbReference type="Proteomes" id="UP000248806">
    <property type="component" value="Unassembled WGS sequence"/>
</dbReference>
<keyword evidence="4" id="KW-0813">Transport</keyword>
<dbReference type="PANTHER" id="PTHR30024">
    <property type="entry name" value="ALIPHATIC SULFONATES-BINDING PROTEIN-RELATED"/>
    <property type="match status" value="1"/>
</dbReference>
<dbReference type="PANTHER" id="PTHR30024:SF47">
    <property type="entry name" value="TAURINE-BINDING PERIPLASMIC PROTEIN"/>
    <property type="match status" value="1"/>
</dbReference>
<reference evidence="10 11" key="1">
    <citation type="submission" date="2018-06" db="EMBL/GenBank/DDBJ databases">
        <title>Genomic Encyclopedia of Archaeal and Bacterial Type Strains, Phase II (KMG-II): from individual species to whole genera.</title>
        <authorList>
            <person name="Goeker M."/>
        </authorList>
    </citation>
    <scope>NUCLEOTIDE SEQUENCE [LARGE SCALE GENOMIC DNA]</scope>
    <source>
        <strain evidence="10 11">ATCC BAA-1881</strain>
    </source>
</reference>
<feature type="signal peptide" evidence="9">
    <location>
        <begin position="1"/>
        <end position="23"/>
    </location>
</feature>
<sequence>MYKRQKRFMFLSSFLPLMLVVIAGCGGQTAASGDNPSEVRLGYFPNLTHAVAIVGIAQGSYQKAIGEKLKLKTTAFNAGPSLIEALFAGDIDIGYVGPNPAVNGYIKSHGDALAIIAGASSGGALLVVRPDAHIQTAKDLANKKIASPQVGGTQDVALRYYLQQNGLQTTDKGGNVQVVPTENPNILSLFKRGELDGAWVPEPWASRLIVEGKGRILVDERQLWPGGKFATTIVVVRKQFLTKHPDLVRQFLQAHVETVLAIQKDPSLAKRLVNEEIKRVTGKPFPAQILDPAYARLDVTYDPLAQTIVQSAERAYTLGFLGQEKPKLEGIFQLQELNTVLRSKGLEEIAA</sequence>
<dbReference type="InterPro" id="IPR044527">
    <property type="entry name" value="NrtA/CpmA_ABC-bd_dom"/>
</dbReference>
<keyword evidence="5" id="KW-1003">Cell membrane</keyword>
<comment type="caution">
    <text evidence="10">The sequence shown here is derived from an EMBL/GenBank/DDBJ whole genome shotgun (WGS) entry which is preliminary data.</text>
</comment>
<dbReference type="EMBL" id="QKUF01000001">
    <property type="protein sequence ID" value="PZW36128.1"/>
    <property type="molecule type" value="Genomic_DNA"/>
</dbReference>
<name>A0A326UCG8_THEHA</name>
<evidence type="ECO:0000256" key="2">
    <source>
        <dbReference type="ARBA" id="ARBA00004533"/>
    </source>
</evidence>
<accession>A0A326UCG8</accession>
<dbReference type="GO" id="GO:0042626">
    <property type="term" value="F:ATPase-coupled transmembrane transporter activity"/>
    <property type="evidence" value="ECO:0007669"/>
    <property type="project" value="InterPro"/>
</dbReference>
<dbReference type="AlphaFoldDB" id="A0A326UCG8"/>
<dbReference type="Gene3D" id="3.40.190.10">
    <property type="entry name" value="Periplasmic binding protein-like II"/>
    <property type="match status" value="2"/>
</dbReference>
<gene>
    <name evidence="10" type="ORF">EI42_00298</name>
</gene>
<evidence type="ECO:0000256" key="5">
    <source>
        <dbReference type="ARBA" id="ARBA00022475"/>
    </source>
</evidence>
<keyword evidence="8" id="KW-0472">Membrane</keyword>
<keyword evidence="6" id="KW-0997">Cell inner membrane</keyword>
<dbReference type="GO" id="GO:0042597">
    <property type="term" value="C:periplasmic space"/>
    <property type="evidence" value="ECO:0007669"/>
    <property type="project" value="UniProtKB-SubCell"/>
</dbReference>
<evidence type="ECO:0000256" key="3">
    <source>
        <dbReference type="ARBA" id="ARBA00010742"/>
    </source>
</evidence>
<evidence type="ECO:0000256" key="1">
    <source>
        <dbReference type="ARBA" id="ARBA00004418"/>
    </source>
</evidence>
<dbReference type="SUPFAM" id="SSF53850">
    <property type="entry name" value="Periplasmic binding protein-like II"/>
    <property type="match status" value="1"/>
</dbReference>
<evidence type="ECO:0000256" key="8">
    <source>
        <dbReference type="ARBA" id="ARBA00023136"/>
    </source>
</evidence>
<dbReference type="GO" id="GO:0005886">
    <property type="term" value="C:plasma membrane"/>
    <property type="evidence" value="ECO:0007669"/>
    <property type="project" value="UniProtKB-SubCell"/>
</dbReference>